<dbReference type="EMBL" id="MT143512">
    <property type="protein sequence ID" value="QJA97647.1"/>
    <property type="molecule type" value="Genomic_DNA"/>
</dbReference>
<proteinExistence type="predicted"/>
<gene>
    <name evidence="1" type="ORF">MM415B06032_0007</name>
</gene>
<sequence length="178" mass="19463">MRKGLICLIPLLFMGCAGMTLHPTPPSGCEGSLILKYVPYPKVTDVAFKLVLFEVVKANPSIKQDVLKALDKFDSMLGNPMLTYLGFAQTIAADIASINQLAGVELIIISEVLRQFDQAISIDQCDRTLLRKHIAEQKAYLAMAMKPPISMRYSPGAPRYRMPGGYDFSDSIPGAPGI</sequence>
<accession>A0A6M3LQI4</accession>
<protein>
    <submittedName>
        <fullName evidence="1">Uncharacterized protein</fullName>
    </submittedName>
</protein>
<dbReference type="AlphaFoldDB" id="A0A6M3LQI4"/>
<evidence type="ECO:0000313" key="1">
    <source>
        <dbReference type="EMBL" id="QJA97647.1"/>
    </source>
</evidence>
<reference evidence="1" key="1">
    <citation type="submission" date="2020-03" db="EMBL/GenBank/DDBJ databases">
        <title>The deep terrestrial virosphere.</title>
        <authorList>
            <person name="Holmfeldt K."/>
            <person name="Nilsson E."/>
            <person name="Simone D."/>
            <person name="Lopez-Fernandez M."/>
            <person name="Wu X."/>
            <person name="de Brujin I."/>
            <person name="Lundin D."/>
            <person name="Andersson A."/>
            <person name="Bertilsson S."/>
            <person name="Dopson M."/>
        </authorList>
    </citation>
    <scope>NUCLEOTIDE SEQUENCE</scope>
    <source>
        <strain evidence="1">MM415B06032</strain>
    </source>
</reference>
<organism evidence="1">
    <name type="scientific">viral metagenome</name>
    <dbReference type="NCBI Taxonomy" id="1070528"/>
    <lineage>
        <taxon>unclassified sequences</taxon>
        <taxon>metagenomes</taxon>
        <taxon>organismal metagenomes</taxon>
    </lineage>
</organism>
<name>A0A6M3LQI4_9ZZZZ</name>
<dbReference type="PROSITE" id="PS51257">
    <property type="entry name" value="PROKAR_LIPOPROTEIN"/>
    <property type="match status" value="1"/>
</dbReference>